<dbReference type="PANTHER" id="PTHR12992">
    <property type="entry name" value="NUDIX HYDROLASE"/>
    <property type="match status" value="1"/>
</dbReference>
<dbReference type="Gene3D" id="3.90.79.10">
    <property type="entry name" value="Nucleoside Triphosphate Pyrophosphohydrolase"/>
    <property type="match status" value="1"/>
</dbReference>
<evidence type="ECO:0000256" key="3">
    <source>
        <dbReference type="ARBA" id="ARBA00022723"/>
    </source>
</evidence>
<dbReference type="GO" id="GO:0046872">
    <property type="term" value="F:metal ion binding"/>
    <property type="evidence" value="ECO:0007669"/>
    <property type="project" value="UniProtKB-KW"/>
</dbReference>
<feature type="domain" description="Nudix hydrolase" evidence="7">
    <location>
        <begin position="10"/>
        <end position="156"/>
    </location>
</feature>
<dbReference type="InterPro" id="IPR000086">
    <property type="entry name" value="NUDIX_hydrolase_dom"/>
</dbReference>
<evidence type="ECO:0000256" key="5">
    <source>
        <dbReference type="ARBA" id="ARBA00022842"/>
    </source>
</evidence>
<dbReference type="GO" id="GO:0015938">
    <property type="term" value="P:coenzyme A catabolic process"/>
    <property type="evidence" value="ECO:0007669"/>
    <property type="project" value="TreeGrafter"/>
</dbReference>
<keyword evidence="5" id="KW-0460">Magnesium</keyword>
<sequence>MSIWSELPITRRAAVMVLLFRSSQKYHVVLTRRASNMGSFAGHVALPGGKCDPEDGVGDSAAFATAKREAFEEIGIKDGIVPLDLLPPYLSRNLLAVRPALMFLSGARSELDSRGIPVDLKLMLNPDEVESAFSCALDDLLVPDAYPNWYSSKVTNWSGMPNYRMHTFTTPSGYEIWGLTARILLDTARILIGREPAFPVSRTIGDEDLITLLHKRGKLPEKRIVRKDVTLRFDNVLTPDEIARL</sequence>
<dbReference type="Pfam" id="PF00293">
    <property type="entry name" value="NUDIX"/>
    <property type="match status" value="1"/>
</dbReference>
<keyword evidence="6" id="KW-0464">Manganese</keyword>
<comment type="cofactor">
    <cofactor evidence="2">
        <name>Mg(2+)</name>
        <dbReference type="ChEBI" id="CHEBI:18420"/>
    </cofactor>
</comment>
<dbReference type="CDD" id="cd03426">
    <property type="entry name" value="NUDIX_CoAse_Nudt7"/>
    <property type="match status" value="1"/>
</dbReference>
<gene>
    <name evidence="8" type="ORF">CANCADRAFT_361</name>
</gene>
<comment type="cofactor">
    <cofactor evidence="1">
        <name>Mn(2+)</name>
        <dbReference type="ChEBI" id="CHEBI:29035"/>
    </cofactor>
</comment>
<proteinExistence type="predicted"/>
<dbReference type="InterPro" id="IPR015797">
    <property type="entry name" value="NUDIX_hydrolase-like_dom_sf"/>
</dbReference>
<evidence type="ECO:0000256" key="6">
    <source>
        <dbReference type="ARBA" id="ARBA00023211"/>
    </source>
</evidence>
<keyword evidence="4" id="KW-0378">Hydrolase</keyword>
<dbReference type="PANTHER" id="PTHR12992:SF24">
    <property type="entry name" value="PEROXISOMAL COENZYME A DIPHOSPHATASE NUDT7"/>
    <property type="match status" value="1"/>
</dbReference>
<protein>
    <recommendedName>
        <fullName evidence="7">Nudix hydrolase domain-containing protein</fullName>
    </recommendedName>
</protein>
<dbReference type="Proteomes" id="UP000095023">
    <property type="component" value="Unassembled WGS sequence"/>
</dbReference>
<dbReference type="AlphaFoldDB" id="A0A1E4TJ65"/>
<dbReference type="GO" id="GO:0010945">
    <property type="term" value="F:coenzyme A diphosphatase activity"/>
    <property type="evidence" value="ECO:0007669"/>
    <property type="project" value="InterPro"/>
</dbReference>
<reference evidence="9" key="1">
    <citation type="submission" date="2016-02" db="EMBL/GenBank/DDBJ databases">
        <title>Comparative genomics of biotechnologically important yeasts.</title>
        <authorList>
            <consortium name="DOE Joint Genome Institute"/>
            <person name="Riley R."/>
            <person name="Haridas S."/>
            <person name="Wolfe K.H."/>
            <person name="Lopes M.R."/>
            <person name="Hittinger C.T."/>
            <person name="Goker M."/>
            <person name="Salamov A."/>
            <person name="Wisecaver J."/>
            <person name="Long T.M."/>
            <person name="Aerts A.L."/>
            <person name="Barry K."/>
            <person name="Choi C."/>
            <person name="Clum A."/>
            <person name="Coughlan A.Y."/>
            <person name="Deshpande S."/>
            <person name="Douglass A.P."/>
            <person name="Hanson S.J."/>
            <person name="Klenk H.-P."/>
            <person name="Labutti K."/>
            <person name="Lapidus A."/>
            <person name="Lindquist E."/>
            <person name="Lipzen A."/>
            <person name="Meier-Kolthoff J.P."/>
            <person name="Ohm R.A."/>
            <person name="Otillar R.P."/>
            <person name="Pangilinan J."/>
            <person name="Peng Y."/>
            <person name="Rokas A."/>
            <person name="Rosa C.A."/>
            <person name="Scheuner C."/>
            <person name="Sibirny A.A."/>
            <person name="Slot J.C."/>
            <person name="Stielow J.B."/>
            <person name="Sun H."/>
            <person name="Kurtzman C.P."/>
            <person name="Blackwell M."/>
            <person name="Jeffries T.W."/>
            <person name="Grigoriev I.V."/>
        </authorList>
    </citation>
    <scope>NUCLEOTIDE SEQUENCE [LARGE SCALE GENOMIC DNA]</scope>
    <source>
        <strain evidence="9">NRRL Y-17796</strain>
    </source>
</reference>
<accession>A0A1E4TJ65</accession>
<evidence type="ECO:0000313" key="9">
    <source>
        <dbReference type="Proteomes" id="UP000095023"/>
    </source>
</evidence>
<dbReference type="SUPFAM" id="SSF55811">
    <property type="entry name" value="Nudix"/>
    <property type="match status" value="1"/>
</dbReference>
<evidence type="ECO:0000259" key="7">
    <source>
        <dbReference type="PROSITE" id="PS51462"/>
    </source>
</evidence>
<evidence type="ECO:0000256" key="4">
    <source>
        <dbReference type="ARBA" id="ARBA00022801"/>
    </source>
</evidence>
<dbReference type="InterPro" id="IPR045121">
    <property type="entry name" value="CoAse"/>
</dbReference>
<dbReference type="PROSITE" id="PS51462">
    <property type="entry name" value="NUDIX"/>
    <property type="match status" value="1"/>
</dbReference>
<name>A0A1E4TJ65_9ASCO</name>
<evidence type="ECO:0000256" key="1">
    <source>
        <dbReference type="ARBA" id="ARBA00001936"/>
    </source>
</evidence>
<dbReference type="EMBL" id="KV453841">
    <property type="protein sequence ID" value="ODV91779.1"/>
    <property type="molecule type" value="Genomic_DNA"/>
</dbReference>
<evidence type="ECO:0000313" key="8">
    <source>
        <dbReference type="EMBL" id="ODV91779.1"/>
    </source>
</evidence>
<evidence type="ECO:0000256" key="2">
    <source>
        <dbReference type="ARBA" id="ARBA00001946"/>
    </source>
</evidence>
<keyword evidence="9" id="KW-1185">Reference proteome</keyword>
<keyword evidence="3" id="KW-0479">Metal-binding</keyword>
<organism evidence="8 9">
    <name type="scientific">Tortispora caseinolytica NRRL Y-17796</name>
    <dbReference type="NCBI Taxonomy" id="767744"/>
    <lineage>
        <taxon>Eukaryota</taxon>
        <taxon>Fungi</taxon>
        <taxon>Dikarya</taxon>
        <taxon>Ascomycota</taxon>
        <taxon>Saccharomycotina</taxon>
        <taxon>Trigonopsidomycetes</taxon>
        <taxon>Trigonopsidales</taxon>
        <taxon>Trigonopsidaceae</taxon>
        <taxon>Tortispora</taxon>
    </lineage>
</organism>
<dbReference type="OrthoDB" id="206213at2759"/>